<protein>
    <submittedName>
        <fullName evidence="2">Uncharacterized protein</fullName>
    </submittedName>
</protein>
<name>A0A848F788_9BURK</name>
<gene>
    <name evidence="2" type="ORF">HHL10_03880</name>
</gene>
<evidence type="ECO:0000313" key="3">
    <source>
        <dbReference type="Proteomes" id="UP000574067"/>
    </source>
</evidence>
<organism evidence="2 3">
    <name type="scientific">Azohydromonas caseinilytica</name>
    <dbReference type="NCBI Taxonomy" id="2728836"/>
    <lineage>
        <taxon>Bacteria</taxon>
        <taxon>Pseudomonadati</taxon>
        <taxon>Pseudomonadota</taxon>
        <taxon>Betaproteobacteria</taxon>
        <taxon>Burkholderiales</taxon>
        <taxon>Sphaerotilaceae</taxon>
        <taxon>Azohydromonas</taxon>
    </lineage>
</organism>
<evidence type="ECO:0000256" key="1">
    <source>
        <dbReference type="SAM" id="SignalP"/>
    </source>
</evidence>
<evidence type="ECO:0000313" key="2">
    <source>
        <dbReference type="EMBL" id="NML14120.1"/>
    </source>
</evidence>
<reference evidence="2 3" key="1">
    <citation type="submission" date="2020-04" db="EMBL/GenBank/DDBJ databases">
        <title>Azohydromonas sp. isolated from soil.</title>
        <authorList>
            <person name="Dahal R.H."/>
        </authorList>
    </citation>
    <scope>NUCLEOTIDE SEQUENCE [LARGE SCALE GENOMIC DNA]</scope>
    <source>
        <strain evidence="2 3">G-1-1-14</strain>
    </source>
</reference>
<dbReference type="AlphaFoldDB" id="A0A848F788"/>
<dbReference type="RefSeq" id="WP_169159034.1">
    <property type="nucleotide sequence ID" value="NZ_JABBFW010000002.1"/>
</dbReference>
<comment type="caution">
    <text evidence="2">The sequence shown here is derived from an EMBL/GenBank/DDBJ whole genome shotgun (WGS) entry which is preliminary data.</text>
</comment>
<sequence>MDIPPLEPPCAAAACRPLLAALVTLLAATSAVAQSRDRLSTTTYALSSTTVPSQGDTSEHSQVELVRWAPAGHGSWGMALGASRDGTHSAVQPEVGLRWRSRVEGNQRLDLSAWRRLNTSLGDAGPGQAEDPVTLRTRIELQFIAPRSSASLSELGAVGLQLGSDSKLSMRIRRGGPMVYYRMQF</sequence>
<keyword evidence="1" id="KW-0732">Signal</keyword>
<feature type="signal peptide" evidence="1">
    <location>
        <begin position="1"/>
        <end position="33"/>
    </location>
</feature>
<proteinExistence type="predicted"/>
<accession>A0A848F788</accession>
<feature type="chain" id="PRO_5032728761" evidence="1">
    <location>
        <begin position="34"/>
        <end position="185"/>
    </location>
</feature>
<dbReference type="Proteomes" id="UP000574067">
    <property type="component" value="Unassembled WGS sequence"/>
</dbReference>
<keyword evidence="3" id="KW-1185">Reference proteome</keyword>
<dbReference type="EMBL" id="JABBFW010000002">
    <property type="protein sequence ID" value="NML14120.1"/>
    <property type="molecule type" value="Genomic_DNA"/>
</dbReference>